<dbReference type="RefSeq" id="WP_096056629.1">
    <property type="nucleotide sequence ID" value="NZ_CP023344.1"/>
</dbReference>
<comment type="similarity">
    <text evidence="1">Belongs to the AHA1 family.</text>
</comment>
<organism evidence="3 4">
    <name type="scientific">Nibricoccus aquaticus</name>
    <dbReference type="NCBI Taxonomy" id="2576891"/>
    <lineage>
        <taxon>Bacteria</taxon>
        <taxon>Pseudomonadati</taxon>
        <taxon>Verrucomicrobiota</taxon>
        <taxon>Opitutia</taxon>
        <taxon>Opitutales</taxon>
        <taxon>Opitutaceae</taxon>
        <taxon>Nibricoccus</taxon>
    </lineage>
</organism>
<dbReference type="KEGG" id="vbh:CMV30_14065"/>
<dbReference type="Proteomes" id="UP000217265">
    <property type="component" value="Chromosome"/>
</dbReference>
<dbReference type="OrthoDB" id="9800600at2"/>
<dbReference type="InterPro" id="IPR023393">
    <property type="entry name" value="START-like_dom_sf"/>
</dbReference>
<gene>
    <name evidence="3" type="ORF">CMV30_14065</name>
</gene>
<dbReference type="EMBL" id="CP023344">
    <property type="protein sequence ID" value="ATC64998.1"/>
    <property type="molecule type" value="Genomic_DNA"/>
</dbReference>
<dbReference type="Pfam" id="PF08327">
    <property type="entry name" value="AHSA1"/>
    <property type="match status" value="1"/>
</dbReference>
<sequence length="187" mass="21144">MKTNEDYAKFSSPSELRIVRTLPGPIERVWDYLIDPVKRARWFCGGELQQKAGGKVVFHMVHKNLAPDEKPPAKYAEVQDPGVSFEGRVLKCEAPRLLAYTFGSDDSEVTIELTPQGKDVLLVLTHRARGAEEEKELTNYASGWHIHLNHLVAQLAGTPRPGFWSMHDKLLADYETRRAAELKALKH</sequence>
<accession>A0A290QI38</accession>
<evidence type="ECO:0000313" key="4">
    <source>
        <dbReference type="Proteomes" id="UP000217265"/>
    </source>
</evidence>
<feature type="domain" description="Activator of Hsp90 ATPase homologue 1/2-like C-terminal" evidence="2">
    <location>
        <begin position="25"/>
        <end position="155"/>
    </location>
</feature>
<protein>
    <submittedName>
        <fullName evidence="3">ATPase</fullName>
    </submittedName>
</protein>
<evidence type="ECO:0000256" key="1">
    <source>
        <dbReference type="ARBA" id="ARBA00006817"/>
    </source>
</evidence>
<evidence type="ECO:0000313" key="3">
    <source>
        <dbReference type="EMBL" id="ATC64998.1"/>
    </source>
</evidence>
<dbReference type="InterPro" id="IPR013538">
    <property type="entry name" value="ASHA1/2-like_C"/>
</dbReference>
<dbReference type="AlphaFoldDB" id="A0A290QI38"/>
<evidence type="ECO:0000259" key="2">
    <source>
        <dbReference type="Pfam" id="PF08327"/>
    </source>
</evidence>
<name>A0A290QI38_9BACT</name>
<proteinExistence type="inferred from homology"/>
<dbReference type="Gene3D" id="3.30.530.20">
    <property type="match status" value="1"/>
</dbReference>
<keyword evidence="4" id="KW-1185">Reference proteome</keyword>
<dbReference type="CDD" id="cd08899">
    <property type="entry name" value="SRPBCC_CalC_Aha1-like_6"/>
    <property type="match status" value="1"/>
</dbReference>
<reference evidence="3 4" key="1">
    <citation type="submission" date="2017-09" db="EMBL/GenBank/DDBJ databases">
        <title>Complete genome sequence of Verrucomicrobial strain HZ-65, isolated from freshwater.</title>
        <authorList>
            <person name="Choi A."/>
        </authorList>
    </citation>
    <scope>NUCLEOTIDE SEQUENCE [LARGE SCALE GENOMIC DNA]</scope>
    <source>
        <strain evidence="3 4">HZ-65</strain>
    </source>
</reference>
<dbReference type="SUPFAM" id="SSF55961">
    <property type="entry name" value="Bet v1-like"/>
    <property type="match status" value="1"/>
</dbReference>